<evidence type="ECO:0000256" key="2">
    <source>
        <dbReference type="ARBA" id="ARBA00022737"/>
    </source>
</evidence>
<dbReference type="RefSeq" id="XP_003061793.1">
    <property type="nucleotide sequence ID" value="XM_003061747.1"/>
</dbReference>
<keyword evidence="1" id="KW-0479">Metal-binding</keyword>
<keyword evidence="7" id="KW-1185">Reference proteome</keyword>
<dbReference type="OrthoDB" id="10261079at2759"/>
<protein>
    <submittedName>
        <fullName evidence="6">Predicted protein</fullName>
    </submittedName>
</protein>
<feature type="domain" description="CHORD" evidence="5">
    <location>
        <begin position="4"/>
        <end position="63"/>
    </location>
</feature>
<evidence type="ECO:0000259" key="5">
    <source>
        <dbReference type="PROSITE" id="PS51401"/>
    </source>
</evidence>
<reference evidence="6 7" key="1">
    <citation type="journal article" date="2009" name="Science">
        <title>Green evolution and dynamic adaptations revealed by genomes of the marine picoeukaryotes Micromonas.</title>
        <authorList>
            <person name="Worden A.Z."/>
            <person name="Lee J.H."/>
            <person name="Mock T."/>
            <person name="Rouze P."/>
            <person name="Simmons M.P."/>
            <person name="Aerts A.L."/>
            <person name="Allen A.E."/>
            <person name="Cuvelier M.L."/>
            <person name="Derelle E."/>
            <person name="Everett M.V."/>
            <person name="Foulon E."/>
            <person name="Grimwood J."/>
            <person name="Gundlach H."/>
            <person name="Henrissat B."/>
            <person name="Napoli C."/>
            <person name="McDonald S.M."/>
            <person name="Parker M.S."/>
            <person name="Rombauts S."/>
            <person name="Salamov A."/>
            <person name="Von Dassow P."/>
            <person name="Badger J.H."/>
            <person name="Coutinho P.M."/>
            <person name="Demir E."/>
            <person name="Dubchak I."/>
            <person name="Gentemann C."/>
            <person name="Eikrem W."/>
            <person name="Gready J.E."/>
            <person name="John U."/>
            <person name="Lanier W."/>
            <person name="Lindquist E.A."/>
            <person name="Lucas S."/>
            <person name="Mayer K.F."/>
            <person name="Moreau H."/>
            <person name="Not F."/>
            <person name="Otillar R."/>
            <person name="Panaud O."/>
            <person name="Pangilinan J."/>
            <person name="Paulsen I."/>
            <person name="Piegu B."/>
            <person name="Poliakov A."/>
            <person name="Robbens S."/>
            <person name="Schmutz J."/>
            <person name="Toulza E."/>
            <person name="Wyss T."/>
            <person name="Zelensky A."/>
            <person name="Zhou K."/>
            <person name="Armbrust E.V."/>
            <person name="Bhattacharya D."/>
            <person name="Goodenough U.W."/>
            <person name="Van de Peer Y."/>
            <person name="Grigoriev I.V."/>
        </authorList>
    </citation>
    <scope>NUCLEOTIDE SEQUENCE [LARGE SCALE GENOMIC DNA]</scope>
    <source>
        <strain evidence="6 7">CCMP1545</strain>
    </source>
</reference>
<dbReference type="InterPro" id="IPR043316">
    <property type="entry name" value="RAR1"/>
</dbReference>
<dbReference type="KEGG" id="mpp:MICPUCDRAFT_7107"/>
<keyword evidence="3" id="KW-0862">Zinc</keyword>
<dbReference type="AlphaFoldDB" id="C1N1D2"/>
<dbReference type="EMBL" id="GG663744">
    <property type="protein sequence ID" value="EEH54423.1"/>
    <property type="molecule type" value="Genomic_DNA"/>
</dbReference>
<feature type="compositionally biased region" description="Basic residues" evidence="4">
    <location>
        <begin position="63"/>
        <end position="72"/>
    </location>
</feature>
<dbReference type="InterPro" id="IPR007051">
    <property type="entry name" value="CHORD_dom"/>
</dbReference>
<feature type="region of interest" description="Disordered" evidence="4">
    <location>
        <begin position="60"/>
        <end position="86"/>
    </location>
</feature>
<dbReference type="GO" id="GO:0046872">
    <property type="term" value="F:metal ion binding"/>
    <property type="evidence" value="ECO:0007669"/>
    <property type="project" value="UniProtKB-KW"/>
</dbReference>
<sequence>KYLCQRVGCDAVYDASENAAGSCRHHPGAPTFHDGTKRWSCCGKSSHDFGEFMSFPGCATGRHTQRKPKKTRAPPAPAPALAPIPMPTSAEARAGAAASPAASPAAACARCRQGFFCSDHAASAEAQAAYVAPTIKPPSNPAADTVVCADPDAVQICRNKGCGESYRERDNADDACLHHPGPPIFHERKKGWACCDVMCYDFDEFMSVKPCARGRHCAAPE</sequence>
<feature type="domain" description="CHORD" evidence="5">
    <location>
        <begin position="157"/>
        <end position="216"/>
    </location>
</feature>
<accession>C1N1D2</accession>
<dbReference type="STRING" id="564608.C1N1D2"/>
<gene>
    <name evidence="6" type="ORF">MICPUCDRAFT_7107</name>
</gene>
<name>C1N1D2_MICPC</name>
<evidence type="ECO:0000256" key="3">
    <source>
        <dbReference type="ARBA" id="ARBA00022833"/>
    </source>
</evidence>
<dbReference type="OMA" id="PEGSCTY"/>
<proteinExistence type="predicted"/>
<evidence type="ECO:0000313" key="7">
    <source>
        <dbReference type="Proteomes" id="UP000001876"/>
    </source>
</evidence>
<dbReference type="Pfam" id="PF04968">
    <property type="entry name" value="CHORD"/>
    <property type="match status" value="2"/>
</dbReference>
<feature type="non-terminal residue" evidence="6">
    <location>
        <position position="1"/>
    </location>
</feature>
<evidence type="ECO:0000256" key="1">
    <source>
        <dbReference type="ARBA" id="ARBA00022723"/>
    </source>
</evidence>
<dbReference type="GeneID" id="9687232"/>
<feature type="compositionally biased region" description="Pro residues" evidence="4">
    <location>
        <begin position="74"/>
        <end position="86"/>
    </location>
</feature>
<evidence type="ECO:0000313" key="6">
    <source>
        <dbReference type="EMBL" id="EEH54423.1"/>
    </source>
</evidence>
<dbReference type="PROSITE" id="PS51401">
    <property type="entry name" value="CHORD"/>
    <property type="match status" value="2"/>
</dbReference>
<organism evidence="7">
    <name type="scientific">Micromonas pusilla (strain CCMP1545)</name>
    <name type="common">Picoplanktonic green alga</name>
    <dbReference type="NCBI Taxonomy" id="564608"/>
    <lineage>
        <taxon>Eukaryota</taxon>
        <taxon>Viridiplantae</taxon>
        <taxon>Chlorophyta</taxon>
        <taxon>Mamiellophyceae</taxon>
        <taxon>Mamiellales</taxon>
        <taxon>Mamiellaceae</taxon>
        <taxon>Micromonas</taxon>
    </lineage>
</organism>
<dbReference type="eggNOG" id="KOG1667">
    <property type="taxonomic scope" value="Eukaryota"/>
</dbReference>
<dbReference type="PANTHER" id="PTHR47895">
    <property type="entry name" value="CYSTEINE AND HISTIDINE-RICH DOMAIN-CONTAINING PROTEIN RAR1"/>
    <property type="match status" value="1"/>
</dbReference>
<dbReference type="PANTHER" id="PTHR47895:SF2">
    <property type="entry name" value="CYSTEINE AND HISTIDINE-RICH DOMAIN-CONTAINING PROTEIN RAR1"/>
    <property type="match status" value="1"/>
</dbReference>
<dbReference type="Gene3D" id="4.10.1130.20">
    <property type="match status" value="2"/>
</dbReference>
<evidence type="ECO:0000256" key="4">
    <source>
        <dbReference type="SAM" id="MobiDB-lite"/>
    </source>
</evidence>
<dbReference type="Proteomes" id="UP000001876">
    <property type="component" value="Unassembled WGS sequence"/>
</dbReference>
<feature type="non-terminal residue" evidence="6">
    <location>
        <position position="221"/>
    </location>
</feature>
<keyword evidence="2" id="KW-0677">Repeat</keyword>